<dbReference type="Gene3D" id="1.10.420.10">
    <property type="entry name" value="Peroxidase, domain 2"/>
    <property type="match status" value="1"/>
</dbReference>
<evidence type="ECO:0000256" key="13">
    <source>
        <dbReference type="PIRSR" id="PIRSR600823-3"/>
    </source>
</evidence>
<dbReference type="EMBL" id="PQIB02000016">
    <property type="protein sequence ID" value="RLM61206.1"/>
    <property type="molecule type" value="Genomic_DNA"/>
</dbReference>
<dbReference type="InterPro" id="IPR010255">
    <property type="entry name" value="Haem_peroxidase_sf"/>
</dbReference>
<accession>A0A3L6PSF3</accession>
<name>A0A3L6PSF3_PANMI</name>
<comment type="caution">
    <text evidence="17">The sequence shown here is derived from an EMBL/GenBank/DDBJ whole genome shotgun (WGS) entry which is preliminary data.</text>
</comment>
<comment type="catalytic activity">
    <reaction evidence="1">
        <text>2 a phenolic donor + H2O2 = 2 a phenolic radical donor + 2 H2O</text>
        <dbReference type="Rhea" id="RHEA:56136"/>
        <dbReference type="ChEBI" id="CHEBI:15377"/>
        <dbReference type="ChEBI" id="CHEBI:16240"/>
        <dbReference type="ChEBI" id="CHEBI:139520"/>
        <dbReference type="ChEBI" id="CHEBI:139521"/>
        <dbReference type="EC" id="1.11.1.7"/>
    </reaction>
</comment>
<evidence type="ECO:0000256" key="5">
    <source>
        <dbReference type="ARBA" id="ARBA00022723"/>
    </source>
</evidence>
<evidence type="ECO:0000313" key="18">
    <source>
        <dbReference type="Proteomes" id="UP000275267"/>
    </source>
</evidence>
<evidence type="ECO:0000256" key="3">
    <source>
        <dbReference type="ARBA" id="ARBA00022559"/>
    </source>
</evidence>
<keyword evidence="7" id="KW-0560">Oxidoreductase</keyword>
<feature type="binding site" evidence="13">
    <location>
        <position position="162"/>
    </location>
    <ligand>
        <name>Ca(2+)</name>
        <dbReference type="ChEBI" id="CHEBI:29108"/>
        <label>2</label>
    </ligand>
</feature>
<dbReference type="Pfam" id="PF00141">
    <property type="entry name" value="peroxidase"/>
    <property type="match status" value="1"/>
</dbReference>
<keyword evidence="6 13" id="KW-0106">Calcium</keyword>
<dbReference type="STRING" id="4540.A0A3L6PSF3"/>
<evidence type="ECO:0000256" key="4">
    <source>
        <dbReference type="ARBA" id="ARBA00022617"/>
    </source>
</evidence>
<evidence type="ECO:0000256" key="12">
    <source>
        <dbReference type="PIRSR" id="PIRSR600823-2"/>
    </source>
</evidence>
<dbReference type="OrthoDB" id="631028at2759"/>
<feature type="domain" description="Plant heme peroxidase family profile" evidence="16">
    <location>
        <begin position="1"/>
        <end position="237"/>
    </location>
</feature>
<keyword evidence="4" id="KW-0349">Heme</keyword>
<evidence type="ECO:0000256" key="7">
    <source>
        <dbReference type="ARBA" id="ARBA00023002"/>
    </source>
</evidence>
<dbReference type="Proteomes" id="UP000275267">
    <property type="component" value="Unassembled WGS sequence"/>
</dbReference>
<dbReference type="GO" id="GO:0042744">
    <property type="term" value="P:hydrogen peroxide catabolic process"/>
    <property type="evidence" value="ECO:0007669"/>
    <property type="project" value="UniProtKB-KW"/>
</dbReference>
<dbReference type="GO" id="GO:0006979">
    <property type="term" value="P:response to oxidative stress"/>
    <property type="evidence" value="ECO:0007669"/>
    <property type="project" value="InterPro"/>
</dbReference>
<feature type="binding site" evidence="13">
    <location>
        <position position="102"/>
    </location>
    <ligand>
        <name>Ca(2+)</name>
        <dbReference type="ChEBI" id="CHEBI:29108"/>
        <label>2</label>
    </ligand>
</feature>
<evidence type="ECO:0000256" key="8">
    <source>
        <dbReference type="ARBA" id="ARBA00023004"/>
    </source>
</evidence>
<keyword evidence="10" id="KW-0873">Pyrrolidone carboxylic acid</keyword>
<feature type="binding site" evidence="12">
    <location>
        <position position="73"/>
    </location>
    <ligand>
        <name>substrate</name>
    </ligand>
</feature>
<keyword evidence="5 13" id="KW-0479">Metal-binding</keyword>
<evidence type="ECO:0000256" key="15">
    <source>
        <dbReference type="RuleBase" id="RU004241"/>
    </source>
</evidence>
<comment type="subcellular location">
    <subcellularLocation>
        <location evidence="2">Secreted</location>
    </subcellularLocation>
</comment>
<organism evidence="17 18">
    <name type="scientific">Panicum miliaceum</name>
    <name type="common">Proso millet</name>
    <name type="synonym">Broomcorn millet</name>
    <dbReference type="NCBI Taxonomy" id="4540"/>
    <lineage>
        <taxon>Eukaryota</taxon>
        <taxon>Viridiplantae</taxon>
        <taxon>Streptophyta</taxon>
        <taxon>Embryophyta</taxon>
        <taxon>Tracheophyta</taxon>
        <taxon>Spermatophyta</taxon>
        <taxon>Magnoliopsida</taxon>
        <taxon>Liliopsida</taxon>
        <taxon>Poales</taxon>
        <taxon>Poaceae</taxon>
        <taxon>PACMAD clade</taxon>
        <taxon>Panicoideae</taxon>
        <taxon>Panicodae</taxon>
        <taxon>Paniceae</taxon>
        <taxon>Panicinae</taxon>
        <taxon>Panicum</taxon>
        <taxon>Panicum sect. Panicum</taxon>
    </lineage>
</organism>
<dbReference type="PROSITE" id="PS50873">
    <property type="entry name" value="PEROXIDASE_4"/>
    <property type="match status" value="1"/>
</dbReference>
<dbReference type="GO" id="GO:0046872">
    <property type="term" value="F:metal ion binding"/>
    <property type="evidence" value="ECO:0007669"/>
    <property type="project" value="UniProtKB-KW"/>
</dbReference>
<evidence type="ECO:0000313" key="17">
    <source>
        <dbReference type="EMBL" id="RLM61206.1"/>
    </source>
</evidence>
<dbReference type="GO" id="GO:0020037">
    <property type="term" value="F:heme binding"/>
    <property type="evidence" value="ECO:0007669"/>
    <property type="project" value="InterPro"/>
</dbReference>
<dbReference type="InterPro" id="IPR002016">
    <property type="entry name" value="Haem_peroxidase"/>
</dbReference>
<dbReference type="SUPFAM" id="SSF48113">
    <property type="entry name" value="Heme-dependent peroxidases"/>
    <property type="match status" value="1"/>
</dbReference>
<dbReference type="GO" id="GO:0005576">
    <property type="term" value="C:extracellular region"/>
    <property type="evidence" value="ECO:0007669"/>
    <property type="project" value="UniProtKB-SubCell"/>
</dbReference>
<feature type="binding site" evidence="13">
    <location>
        <position position="6"/>
    </location>
    <ligand>
        <name>Ca(2+)</name>
        <dbReference type="ChEBI" id="CHEBI:29108"/>
        <label>1</label>
    </ligand>
</feature>
<feature type="disulfide bond" evidence="14">
    <location>
        <begin position="38"/>
        <end position="233"/>
    </location>
</feature>
<dbReference type="InterPro" id="IPR000823">
    <property type="entry name" value="Peroxidase_pln"/>
</dbReference>
<keyword evidence="3" id="KW-0575">Peroxidase</keyword>
<evidence type="ECO:0000256" key="11">
    <source>
        <dbReference type="ARBA" id="ARBA00023324"/>
    </source>
</evidence>
<feature type="binding site" description="axial binding residue" evidence="13">
    <location>
        <position position="101"/>
    </location>
    <ligand>
        <name>heme b</name>
        <dbReference type="ChEBI" id="CHEBI:60344"/>
    </ligand>
    <ligandPart>
        <name>Fe</name>
        <dbReference type="ChEBI" id="CHEBI:18248"/>
    </ligandPart>
</feature>
<evidence type="ECO:0000259" key="16">
    <source>
        <dbReference type="PROSITE" id="PS50873"/>
    </source>
</evidence>
<proteinExistence type="inferred from homology"/>
<comment type="similarity">
    <text evidence="15">Belongs to the peroxidase family.</text>
</comment>
<evidence type="ECO:0000256" key="2">
    <source>
        <dbReference type="ARBA" id="ARBA00004613"/>
    </source>
</evidence>
<evidence type="ECO:0000256" key="14">
    <source>
        <dbReference type="PIRSR" id="PIRSR600823-5"/>
    </source>
</evidence>
<gene>
    <name evidence="17" type="ORF">C2845_PM14G09420</name>
</gene>
<evidence type="ECO:0000256" key="6">
    <source>
        <dbReference type="ARBA" id="ARBA00022837"/>
    </source>
</evidence>
<evidence type="ECO:0000256" key="1">
    <source>
        <dbReference type="ARBA" id="ARBA00000189"/>
    </source>
</evidence>
<comment type="cofactor">
    <cofactor evidence="13">
        <name>Ca(2+)</name>
        <dbReference type="ChEBI" id="CHEBI:29108"/>
    </cofactor>
    <text evidence="13">Binds 2 calcium ions per subunit.</text>
</comment>
<feature type="disulfide bond" evidence="14">
    <location>
        <begin position="108"/>
        <end position="143"/>
    </location>
</feature>
<dbReference type="PRINTS" id="PR00461">
    <property type="entry name" value="PLPEROXIDASE"/>
</dbReference>
<keyword evidence="8 13" id="KW-0408">Iron</keyword>
<keyword evidence="11" id="KW-0376">Hydrogen peroxide</keyword>
<dbReference type="GO" id="GO:0140825">
    <property type="term" value="F:lactoperoxidase activity"/>
    <property type="evidence" value="ECO:0007669"/>
    <property type="project" value="UniProtKB-EC"/>
</dbReference>
<protein>
    <submittedName>
        <fullName evidence="17">Peroxidase 1-like</fullName>
    </submittedName>
</protein>
<evidence type="ECO:0000256" key="9">
    <source>
        <dbReference type="ARBA" id="ARBA00023157"/>
    </source>
</evidence>
<dbReference type="Gene3D" id="1.10.520.10">
    <property type="match status" value="1"/>
</dbReference>
<comment type="cofactor">
    <cofactor evidence="13">
        <name>heme b</name>
        <dbReference type="ChEBI" id="CHEBI:60344"/>
    </cofactor>
    <text evidence="13">Binds 1 heme b (iron(II)-protoporphyrin IX) group per subunit.</text>
</comment>
<sequence>MVDKTEKEAETSPGLRGFDVIDKIKGKLEEACRRVVSCADILAFVARDAVLLHVPTGRLDERISRADGTKDLPPPNSDIAELKAAFAEKNLTTKDSSSCAHTIGSSRCQSFRDRLNSSTAGGQKLNAAAELDPAYLNDLRSKCAANPGTMVEMSPKCATRFDTGYYSDLLHRRGLFRSDSVLLADGVTRTYVQKHATGGLDMEMEFFANFGEAMVNMGNIQPATTEGELRRKCSVVDYYK</sequence>
<dbReference type="AlphaFoldDB" id="A0A3L6PSF3"/>
<dbReference type="FunFam" id="1.10.420.10:FF:000001">
    <property type="entry name" value="Peroxidase"/>
    <property type="match status" value="1"/>
</dbReference>
<keyword evidence="9 14" id="KW-1015">Disulfide bond</keyword>
<dbReference type="PANTHER" id="PTHR31235">
    <property type="entry name" value="PEROXIDASE 25-RELATED"/>
    <property type="match status" value="1"/>
</dbReference>
<keyword evidence="18" id="KW-1185">Reference proteome</keyword>
<dbReference type="PRINTS" id="PR00458">
    <property type="entry name" value="PEROXIDASE"/>
</dbReference>
<evidence type="ECO:0000256" key="10">
    <source>
        <dbReference type="ARBA" id="ARBA00023283"/>
    </source>
</evidence>
<reference evidence="18" key="1">
    <citation type="journal article" date="2019" name="Nat. Commun.">
        <title>The genome of broomcorn millet.</title>
        <authorList>
            <person name="Zou C."/>
            <person name="Miki D."/>
            <person name="Li D."/>
            <person name="Tang Q."/>
            <person name="Xiao L."/>
            <person name="Rajput S."/>
            <person name="Deng P."/>
            <person name="Jia W."/>
            <person name="Huang R."/>
            <person name="Zhang M."/>
            <person name="Sun Y."/>
            <person name="Hu J."/>
            <person name="Fu X."/>
            <person name="Schnable P.S."/>
            <person name="Li F."/>
            <person name="Zhang H."/>
            <person name="Feng B."/>
            <person name="Zhu X."/>
            <person name="Liu R."/>
            <person name="Schnable J.C."/>
            <person name="Zhu J.-K."/>
            <person name="Zhang H."/>
        </authorList>
    </citation>
    <scope>NUCLEOTIDE SEQUENCE [LARGE SCALE GENOMIC DNA]</scope>
</reference>